<dbReference type="Pfam" id="PF07366">
    <property type="entry name" value="SnoaL"/>
    <property type="match status" value="1"/>
</dbReference>
<dbReference type="EMBL" id="WRXO01000007">
    <property type="protein sequence ID" value="MVT43351.1"/>
    <property type="molecule type" value="Genomic_DNA"/>
</dbReference>
<gene>
    <name evidence="1" type="ORF">GO495_22325</name>
</gene>
<dbReference type="Proteomes" id="UP000468388">
    <property type="component" value="Unassembled WGS sequence"/>
</dbReference>
<evidence type="ECO:0000313" key="2">
    <source>
        <dbReference type="Proteomes" id="UP000468388"/>
    </source>
</evidence>
<keyword evidence="2" id="KW-1185">Reference proteome</keyword>
<reference evidence="1 2" key="1">
    <citation type="submission" date="2019-12" db="EMBL/GenBank/DDBJ databases">
        <title>The draft genomic sequence of strain Chitinophaga oryziterrae JCM 16595.</title>
        <authorList>
            <person name="Zhang X."/>
        </authorList>
    </citation>
    <scope>NUCLEOTIDE SEQUENCE [LARGE SCALE GENOMIC DNA]</scope>
    <source>
        <strain evidence="1 2">JCM 16595</strain>
    </source>
</reference>
<dbReference type="Gene3D" id="3.10.450.50">
    <property type="match status" value="1"/>
</dbReference>
<dbReference type="AlphaFoldDB" id="A0A6N8JFS4"/>
<accession>A0A6N8JFS4</accession>
<dbReference type="RefSeq" id="WP_157301962.1">
    <property type="nucleotide sequence ID" value="NZ_BAAAZB010000015.1"/>
</dbReference>
<protein>
    <submittedName>
        <fullName evidence="1">Ester cyclase</fullName>
    </submittedName>
</protein>
<dbReference type="InterPro" id="IPR009959">
    <property type="entry name" value="Cyclase_SnoaL-like"/>
</dbReference>
<proteinExistence type="predicted"/>
<dbReference type="InterPro" id="IPR032710">
    <property type="entry name" value="NTF2-like_dom_sf"/>
</dbReference>
<dbReference type="GO" id="GO:0030638">
    <property type="term" value="P:polyketide metabolic process"/>
    <property type="evidence" value="ECO:0007669"/>
    <property type="project" value="InterPro"/>
</dbReference>
<comment type="caution">
    <text evidence="1">The sequence shown here is derived from an EMBL/GenBank/DDBJ whole genome shotgun (WGS) entry which is preliminary data.</text>
</comment>
<name>A0A6N8JFS4_9BACT</name>
<dbReference type="PANTHER" id="PTHR38436">
    <property type="entry name" value="POLYKETIDE CYCLASE SNOAL-LIKE DOMAIN"/>
    <property type="match status" value="1"/>
</dbReference>
<organism evidence="1 2">
    <name type="scientific">Chitinophaga oryziterrae</name>
    <dbReference type="NCBI Taxonomy" id="1031224"/>
    <lineage>
        <taxon>Bacteria</taxon>
        <taxon>Pseudomonadati</taxon>
        <taxon>Bacteroidota</taxon>
        <taxon>Chitinophagia</taxon>
        <taxon>Chitinophagales</taxon>
        <taxon>Chitinophagaceae</taxon>
        <taxon>Chitinophaga</taxon>
    </lineage>
</organism>
<dbReference type="OrthoDB" id="7876517at2"/>
<dbReference type="SUPFAM" id="SSF54427">
    <property type="entry name" value="NTF2-like"/>
    <property type="match status" value="1"/>
</dbReference>
<dbReference type="PANTHER" id="PTHR38436:SF1">
    <property type="entry name" value="ESTER CYCLASE"/>
    <property type="match status" value="1"/>
</dbReference>
<evidence type="ECO:0000313" key="1">
    <source>
        <dbReference type="EMBL" id="MVT43351.1"/>
    </source>
</evidence>
<sequence>MENNNKAVVLRFNKEVIEQGNQESFKELMDDNFINHTAREGMNNGPAGMRYMFEEVLRPAFSDIKVIIYDQIAEGDKVTTRKAITGTHTGPLMGIPPTGEKITIDVIDIVTVKNGRYFGHWGMNTLSALIAKLSKH</sequence>